<keyword evidence="3" id="KW-0813">Transport</keyword>
<dbReference type="AlphaFoldDB" id="A0A6M4J9Q6"/>
<evidence type="ECO:0000256" key="1">
    <source>
        <dbReference type="ARBA" id="ARBA00004170"/>
    </source>
</evidence>
<keyword evidence="4" id="KW-0375">Hydrogen ion transport</keyword>
<evidence type="ECO:0000256" key="5">
    <source>
        <dbReference type="ARBA" id="ARBA00023065"/>
    </source>
</evidence>
<dbReference type="GO" id="GO:0045259">
    <property type="term" value="C:proton-transporting ATP synthase complex"/>
    <property type="evidence" value="ECO:0007669"/>
    <property type="project" value="UniProtKB-KW"/>
</dbReference>
<proteinExistence type="inferred from homology"/>
<dbReference type="Proteomes" id="UP000500686">
    <property type="component" value="Chromosome"/>
</dbReference>
<comment type="similarity">
    <text evidence="2">Belongs to the ATPase gamma chain family.</text>
</comment>
<dbReference type="NCBIfam" id="NF045933">
    <property type="entry name" value="MSC_0622_gamma"/>
    <property type="match status" value="1"/>
</dbReference>
<comment type="subcellular location">
    <subcellularLocation>
        <location evidence="1">Membrane</location>
        <topology evidence="1">Peripheral membrane protein</topology>
    </subcellularLocation>
</comment>
<keyword evidence="5" id="KW-0406">Ion transport</keyword>
<dbReference type="KEGG" id="mmir:HLA87_02635"/>
<name>A0A6M4J9Q6_9MOLU</name>
<keyword evidence="8" id="KW-0066">ATP synthesis</keyword>
<evidence type="ECO:0000313" key="10">
    <source>
        <dbReference type="Proteomes" id="UP000500686"/>
    </source>
</evidence>
<evidence type="ECO:0000256" key="4">
    <source>
        <dbReference type="ARBA" id="ARBA00022781"/>
    </source>
</evidence>
<reference evidence="9 10" key="1">
    <citation type="submission" date="2020-05" db="EMBL/GenBank/DDBJ databases">
        <title>Novel Mycoplasma species detected in Mirounga angustirostris (northern elephant seal) from the USA.</title>
        <authorList>
            <person name="Volokhov D.V."/>
        </authorList>
    </citation>
    <scope>NUCLEOTIDE SEQUENCE [LARGE SCALE GENOMIC DNA]</scope>
    <source>
        <strain evidence="9 10">Mirounga ES2806-GEN</strain>
    </source>
</reference>
<gene>
    <name evidence="9" type="ORF">HLA87_02635</name>
</gene>
<evidence type="ECO:0000256" key="6">
    <source>
        <dbReference type="ARBA" id="ARBA00023136"/>
    </source>
</evidence>
<evidence type="ECO:0000256" key="7">
    <source>
        <dbReference type="ARBA" id="ARBA00023196"/>
    </source>
</evidence>
<dbReference type="InterPro" id="IPR035968">
    <property type="entry name" value="ATP_synth_F1_ATPase_gsu"/>
</dbReference>
<keyword evidence="7" id="KW-0139">CF(1)</keyword>
<sequence>MHFKKIEQKKSSLENIYLRVNNEKNILLINIMKLNKKLQFYVENALTNKVLINELQKQYIVKSNFINKNQFKSSKFTSLISKLFKKPKQLWIYLTEEQKHSTDSYTRYEKMILTKIKKVNADFITIGQRAYEFCNQNKLNLLKNYDNSVIEKELANELTYLVKYLYADEMYDSVHFVINTNKAFKEDFTILPIDNFDVNKLTDSKSQISNLNIKNYEIYPNIEKFIDSQIDIFLSNAIHSLIIESYFYNAKNNLISTNQIIKQLDEEILKLNKQIIKHKREKEIEEIVMFFRKNKDYGDEPNGK</sequence>
<dbReference type="EMBL" id="CP053096">
    <property type="protein sequence ID" value="QJR43670.1"/>
    <property type="molecule type" value="Genomic_DNA"/>
</dbReference>
<dbReference type="Gene3D" id="3.40.1380.10">
    <property type="match status" value="1"/>
</dbReference>
<protein>
    <submittedName>
        <fullName evidence="9">Uncharacterized protein</fullName>
    </submittedName>
</protein>
<evidence type="ECO:0000256" key="8">
    <source>
        <dbReference type="ARBA" id="ARBA00023310"/>
    </source>
</evidence>
<evidence type="ECO:0000313" key="9">
    <source>
        <dbReference type="EMBL" id="QJR43670.1"/>
    </source>
</evidence>
<dbReference type="SUPFAM" id="SSF52943">
    <property type="entry name" value="ATP synthase (F1-ATPase), gamma subunit"/>
    <property type="match status" value="1"/>
</dbReference>
<keyword evidence="10" id="KW-1185">Reference proteome</keyword>
<evidence type="ECO:0000256" key="3">
    <source>
        <dbReference type="ARBA" id="ARBA00022448"/>
    </source>
</evidence>
<organism evidence="9 10">
    <name type="scientific">Mycoplasma miroungigenitalium</name>
    <dbReference type="NCBI Taxonomy" id="754515"/>
    <lineage>
        <taxon>Bacteria</taxon>
        <taxon>Bacillati</taxon>
        <taxon>Mycoplasmatota</taxon>
        <taxon>Mollicutes</taxon>
        <taxon>Mycoplasmataceae</taxon>
        <taxon>Mycoplasma</taxon>
    </lineage>
</organism>
<dbReference type="RefSeq" id="WP_171111661.1">
    <property type="nucleotide sequence ID" value="NZ_CP053096.1"/>
</dbReference>
<keyword evidence="6" id="KW-0472">Membrane</keyword>
<dbReference type="GO" id="GO:0046933">
    <property type="term" value="F:proton-transporting ATP synthase activity, rotational mechanism"/>
    <property type="evidence" value="ECO:0007669"/>
    <property type="project" value="InterPro"/>
</dbReference>
<accession>A0A6M4J9Q6</accession>
<evidence type="ECO:0000256" key="2">
    <source>
        <dbReference type="ARBA" id="ARBA00007681"/>
    </source>
</evidence>